<keyword evidence="1" id="KW-1133">Transmembrane helix</keyword>
<feature type="transmembrane region" description="Helical" evidence="1">
    <location>
        <begin position="222"/>
        <end position="242"/>
    </location>
</feature>
<reference evidence="2 3" key="1">
    <citation type="submission" date="2018-04" db="EMBL/GenBank/DDBJ databases">
        <authorList>
            <person name="Hagen T."/>
        </authorList>
    </citation>
    <scope>NUCLEOTIDE SEQUENCE [LARGE SCALE GENOMIC DNA]</scope>
    <source>
        <strain evidence="2 3">TPD7009</strain>
    </source>
</reference>
<name>A0AA92C467_RHIRH</name>
<feature type="transmembrane region" description="Helical" evidence="1">
    <location>
        <begin position="7"/>
        <end position="29"/>
    </location>
</feature>
<accession>A0AA92C467</accession>
<evidence type="ECO:0000256" key="1">
    <source>
        <dbReference type="SAM" id="Phobius"/>
    </source>
</evidence>
<dbReference type="NCBIfam" id="TIGR04370">
    <property type="entry name" value="glyco_rpt_poly"/>
    <property type="match status" value="1"/>
</dbReference>
<dbReference type="AlphaFoldDB" id="A0AA92C467"/>
<dbReference type="Proteomes" id="UP000244335">
    <property type="component" value="Unassembled WGS sequence"/>
</dbReference>
<organism evidence="2 3">
    <name type="scientific">Rhizobium rhizogenes</name>
    <name type="common">Agrobacterium rhizogenes</name>
    <dbReference type="NCBI Taxonomy" id="359"/>
    <lineage>
        <taxon>Bacteria</taxon>
        <taxon>Pseudomonadati</taxon>
        <taxon>Pseudomonadota</taxon>
        <taxon>Alphaproteobacteria</taxon>
        <taxon>Hyphomicrobiales</taxon>
        <taxon>Rhizobiaceae</taxon>
        <taxon>Rhizobium/Agrobacterium group</taxon>
        <taxon>Rhizobium</taxon>
    </lineage>
</organism>
<comment type="caution">
    <text evidence="2">The sequence shown here is derived from an EMBL/GenBank/DDBJ whole genome shotgun (WGS) entry which is preliminary data.</text>
</comment>
<feature type="transmembrane region" description="Helical" evidence="1">
    <location>
        <begin position="342"/>
        <end position="363"/>
    </location>
</feature>
<feature type="transmembrane region" description="Helical" evidence="1">
    <location>
        <begin position="157"/>
        <end position="176"/>
    </location>
</feature>
<keyword evidence="1" id="KW-0812">Transmembrane</keyword>
<dbReference type="RefSeq" id="WP_062444906.1">
    <property type="nucleotide sequence ID" value="NZ_QDFR01000002.1"/>
</dbReference>
<evidence type="ECO:0000313" key="3">
    <source>
        <dbReference type="Proteomes" id="UP000244335"/>
    </source>
</evidence>
<feature type="transmembrane region" description="Helical" evidence="1">
    <location>
        <begin position="117"/>
        <end position="136"/>
    </location>
</feature>
<keyword evidence="1" id="KW-0472">Membrane</keyword>
<proteinExistence type="predicted"/>
<sequence>MSNLAWLILILGWLIFVLYYISSFLRWGVLTLSSYFWLRYTVLPVLIMPIFAGSEKNMEAVGGAIFAIRQHLDQAFFLSVLGVVFLIVGMSLATFSSGRSYLFDFIESGYSFWQTRTGAWLSFLIILLATAGLFALGVRPFEGREFAFENPSIRPVINLYAVILPTTAISLLVYGFAGGRKFIAMGLFCSVLGLMIGTRGASIEALFAFVICIIIAYRYRNLLVFGASAFAFILVAVGLGILRSSADGQAAPDLIDSLSAQIFYGNNFSDFRDYAWILSGFKGQFYHGMTYLAGYTALIPAFISEFRNDYRTGVITTTLAGLDPEFHAGLRPTLFGEAYLNFGIPGIIFAATLFGFYFGKLHLWVHTDLPRNGLGVRRVACGYIAFLFLFNAVFTPSFYYVYVVSAWLLGGIILSWLLTVPDRTDTNDLPSAG</sequence>
<feature type="transmembrane region" description="Helical" evidence="1">
    <location>
        <begin position="375"/>
        <end position="393"/>
    </location>
</feature>
<dbReference type="EMBL" id="QDFR01000002">
    <property type="protein sequence ID" value="PVE55107.1"/>
    <property type="molecule type" value="Genomic_DNA"/>
</dbReference>
<feature type="transmembrane region" description="Helical" evidence="1">
    <location>
        <begin position="75"/>
        <end position="97"/>
    </location>
</feature>
<feature type="transmembrane region" description="Helical" evidence="1">
    <location>
        <begin position="182"/>
        <end position="215"/>
    </location>
</feature>
<feature type="transmembrane region" description="Helical" evidence="1">
    <location>
        <begin position="399"/>
        <end position="418"/>
    </location>
</feature>
<protein>
    <submittedName>
        <fullName evidence="2">Oligosaccharide repeat unit polymerase</fullName>
    </submittedName>
</protein>
<gene>
    <name evidence="2" type="ORF">DC430_07730</name>
</gene>
<feature type="transmembrane region" description="Helical" evidence="1">
    <location>
        <begin position="35"/>
        <end position="54"/>
    </location>
</feature>
<evidence type="ECO:0000313" key="2">
    <source>
        <dbReference type="EMBL" id="PVE55107.1"/>
    </source>
</evidence>